<dbReference type="InterPro" id="IPR041899">
    <property type="entry name" value="MAGE_WH2"/>
</dbReference>
<dbReference type="OMA" id="VYWELRK"/>
<organism evidence="4 5">
    <name type="scientific">Macaca nemestrina</name>
    <name type="common">Pig-tailed macaque</name>
    <dbReference type="NCBI Taxonomy" id="9545"/>
    <lineage>
        <taxon>Eukaryota</taxon>
        <taxon>Metazoa</taxon>
        <taxon>Chordata</taxon>
        <taxon>Craniata</taxon>
        <taxon>Vertebrata</taxon>
        <taxon>Euteleostomi</taxon>
        <taxon>Mammalia</taxon>
        <taxon>Eutheria</taxon>
        <taxon>Euarchontoglires</taxon>
        <taxon>Primates</taxon>
        <taxon>Haplorrhini</taxon>
        <taxon>Catarrhini</taxon>
        <taxon>Cercopithecidae</taxon>
        <taxon>Cercopithecinae</taxon>
        <taxon>Macaca</taxon>
    </lineage>
</organism>
<dbReference type="PANTHER" id="PTHR11736">
    <property type="entry name" value="MELANOMA-ASSOCIATED ANTIGEN MAGE ANTIGEN"/>
    <property type="match status" value="1"/>
</dbReference>
<dbReference type="InterPro" id="IPR037445">
    <property type="entry name" value="MAGE"/>
</dbReference>
<dbReference type="GO" id="GO:0000122">
    <property type="term" value="P:negative regulation of transcription by RNA polymerase II"/>
    <property type="evidence" value="ECO:0007669"/>
    <property type="project" value="TreeGrafter"/>
</dbReference>
<dbReference type="SMART" id="SM01392">
    <property type="entry name" value="MAGE_N"/>
    <property type="match status" value="1"/>
</dbReference>
<name>A0A2K6CBH7_MACNE</name>
<feature type="region of interest" description="Disordered" evidence="2">
    <location>
        <begin position="1"/>
        <end position="103"/>
    </location>
</feature>
<evidence type="ECO:0000256" key="1">
    <source>
        <dbReference type="ARBA" id="ARBA00084104"/>
    </source>
</evidence>
<dbReference type="Gene3D" id="1.10.10.1200">
    <property type="entry name" value="MAGE homology domain, winged helix WH1 motif"/>
    <property type="match status" value="1"/>
</dbReference>
<dbReference type="SMART" id="SM01373">
    <property type="entry name" value="MAGE"/>
    <property type="match status" value="1"/>
</dbReference>
<feature type="domain" description="MAGE" evidence="3">
    <location>
        <begin position="112"/>
        <end position="311"/>
    </location>
</feature>
<dbReference type="FunFam" id="1.10.10.1210:FF:000001">
    <property type="entry name" value="melanoma-associated antigen D1"/>
    <property type="match status" value="1"/>
</dbReference>
<dbReference type="PANTHER" id="PTHR11736:SF65">
    <property type="entry name" value="MELANOMA-ASSOCIATED ANTIGEN 8"/>
    <property type="match status" value="1"/>
</dbReference>
<dbReference type="PROSITE" id="PS50838">
    <property type="entry name" value="MAGE"/>
    <property type="match status" value="1"/>
</dbReference>
<feature type="compositionally biased region" description="Polar residues" evidence="2">
    <location>
        <begin position="30"/>
        <end position="46"/>
    </location>
</feature>
<dbReference type="Bgee" id="ENSMNEG00000034300">
    <property type="expression patterns" value="Expressed in multicellular organism"/>
</dbReference>
<dbReference type="InterPro" id="IPR041898">
    <property type="entry name" value="MAGE_WH1"/>
</dbReference>
<dbReference type="AlphaFoldDB" id="A0A2K6CBH7"/>
<dbReference type="Proteomes" id="UP000233120">
    <property type="component" value="Unassembled WGS sequence"/>
</dbReference>
<accession>A0A2K6CBH7</accession>
<evidence type="ECO:0000259" key="3">
    <source>
        <dbReference type="PROSITE" id="PS50838"/>
    </source>
</evidence>
<sequence>MLLRQKRQSCKAEEGRQAQGDAPGLMDVQIPTTEEQKAASSSSTLIAGTLEEVPDSGSLSPAQSPRGASSSLTVTDDTLWSQSNEVSSSNEEEGPSTSPDPAHLESLFREALDEKVAELVHFLLRKYQIKEPVTKAEMLESVIKNYKNHFPEIFSKASECMQVIFGIDVKEVDPAGHCYVLVTCLGLSYDGLLGDDQSTPKTGLLIIVLGMILMEGSCAPEEAIWEALSVMGLYDGREHSAYWELRKLLTQDWVQENYLEYHQVPGSDPVRYEFLWGPRALAETSYVKVLEHVARVNARVRISYPSQSNRCEATGESGGVYMP</sequence>
<dbReference type="GeneTree" id="ENSGT00940000165348"/>
<proteinExistence type="predicted"/>
<dbReference type="Pfam" id="PF12440">
    <property type="entry name" value="MAGE_N"/>
    <property type="match status" value="1"/>
</dbReference>
<keyword evidence="5" id="KW-1185">Reference proteome</keyword>
<keyword evidence="1" id="KW-0825">Tumor antigen</keyword>
<dbReference type="Ensembl" id="ENSMNET00000045261.1">
    <property type="protein sequence ID" value="ENSMNEP00000021012.1"/>
    <property type="gene ID" value="ENSMNEG00000034300.1"/>
</dbReference>
<dbReference type="STRING" id="9545.ENSMNEP00000021012"/>
<evidence type="ECO:0000256" key="2">
    <source>
        <dbReference type="SAM" id="MobiDB-lite"/>
    </source>
</evidence>
<dbReference type="FunFam" id="1.10.10.1200:FF:000002">
    <property type="entry name" value="MAGE family member A11"/>
    <property type="match status" value="1"/>
</dbReference>
<reference evidence="4" key="1">
    <citation type="submission" date="2025-08" db="UniProtKB">
        <authorList>
            <consortium name="Ensembl"/>
        </authorList>
    </citation>
    <scope>IDENTIFICATION</scope>
</reference>
<evidence type="ECO:0000313" key="4">
    <source>
        <dbReference type="Ensembl" id="ENSMNEP00000021012.1"/>
    </source>
</evidence>
<dbReference type="InterPro" id="IPR021072">
    <property type="entry name" value="MAGE_N"/>
</dbReference>
<dbReference type="InterPro" id="IPR002190">
    <property type="entry name" value="MHD_dom"/>
</dbReference>
<protein>
    <recommendedName>
        <fullName evidence="3">MAGE domain-containing protein</fullName>
    </recommendedName>
</protein>
<dbReference type="GO" id="GO:0042826">
    <property type="term" value="F:histone deacetylase binding"/>
    <property type="evidence" value="ECO:0007669"/>
    <property type="project" value="TreeGrafter"/>
</dbReference>
<evidence type="ECO:0000313" key="5">
    <source>
        <dbReference type="Proteomes" id="UP000233120"/>
    </source>
</evidence>
<dbReference type="GO" id="GO:0005634">
    <property type="term" value="C:nucleus"/>
    <property type="evidence" value="ECO:0007669"/>
    <property type="project" value="TreeGrafter"/>
</dbReference>
<feature type="compositionally biased region" description="Polar residues" evidence="2">
    <location>
        <begin position="57"/>
        <end position="82"/>
    </location>
</feature>
<reference evidence="4" key="2">
    <citation type="submission" date="2025-09" db="UniProtKB">
        <authorList>
            <consortium name="Ensembl"/>
        </authorList>
    </citation>
    <scope>IDENTIFICATION</scope>
</reference>
<dbReference type="Gene3D" id="1.10.10.1210">
    <property type="entry name" value="MAGE homology domain, winged helix WH2 motif"/>
    <property type="match status" value="1"/>
</dbReference>
<dbReference type="Pfam" id="PF01454">
    <property type="entry name" value="MAGE"/>
    <property type="match status" value="1"/>
</dbReference>